<dbReference type="PANTHER" id="PTHR46411:SF3">
    <property type="entry name" value="AAA+ ATPASE DOMAIN-CONTAINING PROTEIN"/>
    <property type="match status" value="1"/>
</dbReference>
<dbReference type="OrthoDB" id="10042665at2759"/>
<evidence type="ECO:0000313" key="3">
    <source>
        <dbReference type="EMBL" id="PSN72348.1"/>
    </source>
</evidence>
<evidence type="ECO:0000259" key="2">
    <source>
        <dbReference type="SMART" id="SM00382"/>
    </source>
</evidence>
<dbReference type="Gene3D" id="3.40.50.300">
    <property type="entry name" value="P-loop containing nucleotide triphosphate hydrolases"/>
    <property type="match status" value="1"/>
</dbReference>
<evidence type="ECO:0000313" key="4">
    <source>
        <dbReference type="Proteomes" id="UP000240883"/>
    </source>
</evidence>
<dbReference type="InterPro" id="IPR003959">
    <property type="entry name" value="ATPase_AAA_core"/>
</dbReference>
<keyword evidence="4" id="KW-1185">Reference proteome</keyword>
<evidence type="ECO:0000256" key="1">
    <source>
        <dbReference type="SAM" id="MobiDB-lite"/>
    </source>
</evidence>
<dbReference type="STRING" id="1448308.A0A2T2P4T8"/>
<dbReference type="PANTHER" id="PTHR46411">
    <property type="entry name" value="FAMILY ATPASE, PUTATIVE-RELATED"/>
    <property type="match status" value="1"/>
</dbReference>
<dbReference type="Pfam" id="PF00004">
    <property type="entry name" value="AAA"/>
    <property type="match status" value="1"/>
</dbReference>
<feature type="region of interest" description="Disordered" evidence="1">
    <location>
        <begin position="396"/>
        <end position="435"/>
    </location>
</feature>
<organism evidence="3 4">
    <name type="scientific">Corynespora cassiicola Philippines</name>
    <dbReference type="NCBI Taxonomy" id="1448308"/>
    <lineage>
        <taxon>Eukaryota</taxon>
        <taxon>Fungi</taxon>
        <taxon>Dikarya</taxon>
        <taxon>Ascomycota</taxon>
        <taxon>Pezizomycotina</taxon>
        <taxon>Dothideomycetes</taxon>
        <taxon>Pleosporomycetidae</taxon>
        <taxon>Pleosporales</taxon>
        <taxon>Corynesporascaceae</taxon>
        <taxon>Corynespora</taxon>
    </lineage>
</organism>
<dbReference type="SMART" id="SM00382">
    <property type="entry name" value="AAA"/>
    <property type="match status" value="1"/>
</dbReference>
<name>A0A2T2P4T8_CORCC</name>
<feature type="region of interest" description="Disordered" evidence="1">
    <location>
        <begin position="27"/>
        <end position="71"/>
    </location>
</feature>
<accession>A0A2T2P4T8</accession>
<dbReference type="GO" id="GO:0016887">
    <property type="term" value="F:ATP hydrolysis activity"/>
    <property type="evidence" value="ECO:0007669"/>
    <property type="project" value="InterPro"/>
</dbReference>
<keyword evidence="3" id="KW-0378">Hydrolase</keyword>
<dbReference type="GO" id="GO:0005524">
    <property type="term" value="F:ATP binding"/>
    <property type="evidence" value="ECO:0007669"/>
    <property type="project" value="InterPro"/>
</dbReference>
<dbReference type="Pfam" id="PF22942">
    <property type="entry name" value="DUF7025"/>
    <property type="match status" value="1"/>
</dbReference>
<dbReference type="EMBL" id="KZ678130">
    <property type="protein sequence ID" value="PSN72348.1"/>
    <property type="molecule type" value="Genomic_DNA"/>
</dbReference>
<sequence>MALQPDRREIEAKAARILDICPSWRYTDSSKEVPAPPTDYDVKSISSSSENDKSLDAIANLPQRGKNTKDELPSIGMTCDVKNLWEGKKKCPCCINWVEEYPTDVMPNPEETEAVQQFALIVRNRKNHTGTGKAMNINSIVVQSPLLKPLLEEVFEGYEGITATLKKVVFAKPFAPFFYRWSRFQKAVQEVEDDDTREHAQLLHRVLSSELDETITTCHDLLSHGVITFTYLWTLFKPGDLLLCRPNGEEMLMRLQSSVTDSGSLTLYCKYVDWNGETFGYAAHTFIIHQFNGTRAITDLEAYPIQFNPDVAAIEHRLAARGKKFEKLQGYHYKTYKGIAELSCDELTRKNANATPSRHRNVDGRVIVDAATYNHFNAGEGIPLVPLYSTSFAPNLPTDESRHNHPHLLPPPPPPPDARVHHHHMMMPPPPPPPPPPPMPEIPETTRVLTEDLYPLCSPIVKGYSLKTKTWAKFKVDRIGDIAWDDRAFDNLVLPSGYKELILSFTSSQDSNEGLLDDVIEGKGQGIVMLLNGEPGVGKTLTAESVAEHMRVPLYSMSAAQLGVDSEEVERSLADIIEMVTKWKAILLLDETEVFLEQRTIDGLERNKLVSIFLRMLEYYRGVLFLTTNRVAVLDKALESRIHLRISYPELDHAARLQVWRNLTSLLPPSAVGLGTSDLEILAQEKMNGREIKNVIKAAQLLAKGEGKPLGLEHVYTVLRITQIGGQFGAQA</sequence>
<proteinExistence type="predicted"/>
<feature type="domain" description="AAA+ ATPase" evidence="2">
    <location>
        <begin position="525"/>
        <end position="650"/>
    </location>
</feature>
<dbReference type="InterPro" id="IPR003593">
    <property type="entry name" value="AAA+_ATPase"/>
</dbReference>
<gene>
    <name evidence="3" type="ORF">BS50DRAFT_630397</name>
</gene>
<protein>
    <submittedName>
        <fullName evidence="3">P-loop containing nucleoside triphosphate hydrolase protein</fullName>
    </submittedName>
</protein>
<dbReference type="InterPro" id="IPR054289">
    <property type="entry name" value="DUF7025"/>
</dbReference>
<dbReference type="Proteomes" id="UP000240883">
    <property type="component" value="Unassembled WGS sequence"/>
</dbReference>
<dbReference type="AlphaFoldDB" id="A0A2T2P4T8"/>
<reference evidence="3 4" key="1">
    <citation type="journal article" date="2018" name="Front. Microbiol.">
        <title>Genome-Wide Analysis of Corynespora cassiicola Leaf Fall Disease Putative Effectors.</title>
        <authorList>
            <person name="Lopez D."/>
            <person name="Ribeiro S."/>
            <person name="Label P."/>
            <person name="Fumanal B."/>
            <person name="Venisse J.S."/>
            <person name="Kohler A."/>
            <person name="de Oliveira R.R."/>
            <person name="Labutti K."/>
            <person name="Lipzen A."/>
            <person name="Lail K."/>
            <person name="Bauer D."/>
            <person name="Ohm R.A."/>
            <person name="Barry K.W."/>
            <person name="Spatafora J."/>
            <person name="Grigoriev I.V."/>
            <person name="Martin F.M."/>
            <person name="Pujade-Renaud V."/>
        </authorList>
    </citation>
    <scope>NUCLEOTIDE SEQUENCE [LARGE SCALE GENOMIC DNA]</scope>
    <source>
        <strain evidence="3 4">Philippines</strain>
    </source>
</reference>
<feature type="compositionally biased region" description="Pro residues" evidence="1">
    <location>
        <begin position="408"/>
        <end position="417"/>
    </location>
</feature>
<dbReference type="SUPFAM" id="SSF52540">
    <property type="entry name" value="P-loop containing nucleoside triphosphate hydrolases"/>
    <property type="match status" value="1"/>
</dbReference>
<dbReference type="InterPro" id="IPR027417">
    <property type="entry name" value="P-loop_NTPase"/>
</dbReference>